<dbReference type="GO" id="GO:0004794">
    <property type="term" value="F:threonine deaminase activity"/>
    <property type="evidence" value="ECO:0007669"/>
    <property type="project" value="UniProtKB-EC"/>
</dbReference>
<evidence type="ECO:0000256" key="6">
    <source>
        <dbReference type="ARBA" id="ARBA00023239"/>
    </source>
</evidence>
<keyword evidence="6 11" id="KW-0456">Lyase</keyword>
<comment type="cofactor">
    <cofactor evidence="2">
        <name>pyridoxal 5'-phosphate</name>
        <dbReference type="ChEBI" id="CHEBI:597326"/>
    </cofactor>
</comment>
<dbReference type="InterPro" id="IPR050147">
    <property type="entry name" value="Ser/Thr_Dehydratase"/>
</dbReference>
<dbReference type="SUPFAM" id="SSF53686">
    <property type="entry name" value="Tryptophan synthase beta subunit-like PLP-dependent enzymes"/>
    <property type="match status" value="1"/>
</dbReference>
<dbReference type="GO" id="GO:0030170">
    <property type="term" value="F:pyridoxal phosphate binding"/>
    <property type="evidence" value="ECO:0007669"/>
    <property type="project" value="InterPro"/>
</dbReference>
<evidence type="ECO:0000256" key="3">
    <source>
        <dbReference type="ARBA" id="ARBA00010869"/>
    </source>
</evidence>
<dbReference type="GO" id="GO:0006567">
    <property type="term" value="P:L-threonine catabolic process"/>
    <property type="evidence" value="ECO:0007669"/>
    <property type="project" value="TreeGrafter"/>
</dbReference>
<comment type="similarity">
    <text evidence="3">Belongs to the serine/threonine dehydratase family.</text>
</comment>
<dbReference type="FunFam" id="3.40.50.1100:FF:000005">
    <property type="entry name" value="Threonine dehydratase catabolic"/>
    <property type="match status" value="1"/>
</dbReference>
<evidence type="ECO:0000256" key="2">
    <source>
        <dbReference type="ARBA" id="ARBA00001933"/>
    </source>
</evidence>
<name>A0A561SPR6_9PSEU</name>
<comment type="catalytic activity">
    <reaction evidence="1">
        <text>L-threonine = 2-oxobutanoate + NH4(+)</text>
        <dbReference type="Rhea" id="RHEA:22108"/>
        <dbReference type="ChEBI" id="CHEBI:16763"/>
        <dbReference type="ChEBI" id="CHEBI:28938"/>
        <dbReference type="ChEBI" id="CHEBI:57926"/>
        <dbReference type="EC" id="4.3.1.19"/>
    </reaction>
</comment>
<accession>A0A561SPR6</accession>
<feature type="domain" description="Tryptophan synthase beta chain-like PALP" evidence="10">
    <location>
        <begin position="22"/>
        <end position="312"/>
    </location>
</feature>
<keyword evidence="12" id="KW-1185">Reference proteome</keyword>
<dbReference type="InterPro" id="IPR036052">
    <property type="entry name" value="TrpB-like_PALP_sf"/>
</dbReference>
<proteinExistence type="inferred from homology"/>
<evidence type="ECO:0000313" key="12">
    <source>
        <dbReference type="Proteomes" id="UP000321261"/>
    </source>
</evidence>
<evidence type="ECO:0000259" key="10">
    <source>
        <dbReference type="Pfam" id="PF00291"/>
    </source>
</evidence>
<evidence type="ECO:0000313" key="11">
    <source>
        <dbReference type="EMBL" id="TWF76862.1"/>
    </source>
</evidence>
<dbReference type="EMBL" id="VIWU01000001">
    <property type="protein sequence ID" value="TWF76862.1"/>
    <property type="molecule type" value="Genomic_DNA"/>
</dbReference>
<dbReference type="GO" id="GO:0009097">
    <property type="term" value="P:isoleucine biosynthetic process"/>
    <property type="evidence" value="ECO:0007669"/>
    <property type="project" value="TreeGrafter"/>
</dbReference>
<dbReference type="GO" id="GO:0003941">
    <property type="term" value="F:L-serine ammonia-lyase activity"/>
    <property type="evidence" value="ECO:0007669"/>
    <property type="project" value="TreeGrafter"/>
</dbReference>
<protein>
    <recommendedName>
        <fullName evidence="4">threonine ammonia-lyase</fullName>
        <ecNumber evidence="4">4.3.1.19</ecNumber>
    </recommendedName>
    <alternativeName>
        <fullName evidence="8">Threonine deaminase</fullName>
    </alternativeName>
</protein>
<sequence length="336" mass="34052">MTHGATAVAISPADVRRVHEIIRPHVRRTPVVQVDLQALAAVAQSGGAPVTLKLEQLQRSGSFKARGAFANLLARDVPSAGVVAASGGNHGVAVAFAAHELGVPAQIFVPTVSAPAKIARIRQLGAELVVTGERYSDALAAAEESASRSGALPVHAFDQRETILGQATLGLELAEQAPAVDTVLVPVGGGGLIAGIAAYLAGTVRVVGVEPTGAPTLTRARAHGAPVDAPTGSIAADALAPRRIGELVFPITQAHVHDVVLVDDESIRDAQRALWDELRLVAEPAAAVAVAAVRTGAYRIAPGERVAVVVSGANTEPGLAPKAVADDTGPGAPARG</sequence>
<dbReference type="AlphaFoldDB" id="A0A561SPR6"/>
<dbReference type="OrthoDB" id="4408011at2"/>
<evidence type="ECO:0000256" key="4">
    <source>
        <dbReference type="ARBA" id="ARBA00012096"/>
    </source>
</evidence>
<keyword evidence="5" id="KW-0663">Pyridoxal phosphate</keyword>
<feature type="region of interest" description="Disordered" evidence="9">
    <location>
        <begin position="317"/>
        <end position="336"/>
    </location>
</feature>
<dbReference type="Pfam" id="PF00291">
    <property type="entry name" value="PALP"/>
    <property type="match status" value="1"/>
</dbReference>
<gene>
    <name evidence="11" type="ORF">FHX44_112760</name>
</gene>
<dbReference type="Gene3D" id="3.40.50.1100">
    <property type="match status" value="2"/>
</dbReference>
<evidence type="ECO:0000256" key="7">
    <source>
        <dbReference type="ARBA" id="ARBA00025527"/>
    </source>
</evidence>
<evidence type="ECO:0000256" key="5">
    <source>
        <dbReference type="ARBA" id="ARBA00022898"/>
    </source>
</evidence>
<dbReference type="PANTHER" id="PTHR48078">
    <property type="entry name" value="THREONINE DEHYDRATASE, MITOCHONDRIAL-RELATED"/>
    <property type="match status" value="1"/>
</dbReference>
<evidence type="ECO:0000256" key="1">
    <source>
        <dbReference type="ARBA" id="ARBA00001274"/>
    </source>
</evidence>
<comment type="caution">
    <text evidence="11">The sequence shown here is derived from an EMBL/GenBank/DDBJ whole genome shotgun (WGS) entry which is preliminary data.</text>
</comment>
<dbReference type="NCBIfam" id="NF006094">
    <property type="entry name" value="PRK08246.1"/>
    <property type="match status" value="1"/>
</dbReference>
<evidence type="ECO:0000256" key="8">
    <source>
        <dbReference type="ARBA" id="ARBA00031427"/>
    </source>
</evidence>
<dbReference type="InterPro" id="IPR001926">
    <property type="entry name" value="TrpB-like_PALP"/>
</dbReference>
<dbReference type="RefSeq" id="WP_147256138.1">
    <property type="nucleotide sequence ID" value="NZ_VIWU01000001.1"/>
</dbReference>
<reference evidence="11 12" key="1">
    <citation type="submission" date="2019-06" db="EMBL/GenBank/DDBJ databases">
        <title>Sequencing the genomes of 1000 actinobacteria strains.</title>
        <authorList>
            <person name="Klenk H.-P."/>
        </authorList>
    </citation>
    <scope>NUCLEOTIDE SEQUENCE [LARGE SCALE GENOMIC DNA]</scope>
    <source>
        <strain evidence="11 12">DSM 45671</strain>
    </source>
</reference>
<evidence type="ECO:0000256" key="9">
    <source>
        <dbReference type="SAM" id="MobiDB-lite"/>
    </source>
</evidence>
<dbReference type="PANTHER" id="PTHR48078:SF6">
    <property type="entry name" value="L-THREONINE DEHYDRATASE CATABOLIC TDCB"/>
    <property type="match status" value="1"/>
</dbReference>
<organism evidence="11 12">
    <name type="scientific">Pseudonocardia hierapolitana</name>
    <dbReference type="NCBI Taxonomy" id="1128676"/>
    <lineage>
        <taxon>Bacteria</taxon>
        <taxon>Bacillati</taxon>
        <taxon>Actinomycetota</taxon>
        <taxon>Actinomycetes</taxon>
        <taxon>Pseudonocardiales</taxon>
        <taxon>Pseudonocardiaceae</taxon>
        <taxon>Pseudonocardia</taxon>
    </lineage>
</organism>
<dbReference type="Proteomes" id="UP000321261">
    <property type="component" value="Unassembled WGS sequence"/>
</dbReference>
<dbReference type="EC" id="4.3.1.19" evidence="4"/>
<dbReference type="InterPro" id="IPR000634">
    <property type="entry name" value="Ser/Thr_deHydtase_PyrdxlP-BS"/>
</dbReference>
<dbReference type="PROSITE" id="PS00165">
    <property type="entry name" value="DEHYDRATASE_SER_THR"/>
    <property type="match status" value="1"/>
</dbReference>
<comment type="function">
    <text evidence="7">Catalyzes the anaerobic formation of alpha-ketobutyrate and ammonia from threonine in a two-step reaction. The first step involved a dehydration of threonine and a production of enamine intermediates (aminocrotonate), which tautomerizes to its imine form (iminobutyrate). Both intermediates are unstable and short-lived. The second step is the nonenzymatic hydrolysis of the enamine/imine intermediates to form 2-ketobutyrate and free ammonia. In the low water environment of the cell, the second step is accelerated by RidA.</text>
</comment>
<dbReference type="GO" id="GO:0006565">
    <property type="term" value="P:L-serine catabolic process"/>
    <property type="evidence" value="ECO:0007669"/>
    <property type="project" value="TreeGrafter"/>
</dbReference>